<evidence type="ECO:0000256" key="1">
    <source>
        <dbReference type="ARBA" id="ARBA00022490"/>
    </source>
</evidence>
<feature type="active site" description="Schiff-base intermediate with substrate; via pyruvic acid" evidence="9 10">
    <location>
        <position position="26"/>
    </location>
</feature>
<dbReference type="CDD" id="cd06919">
    <property type="entry name" value="Asp_decarbox"/>
    <property type="match status" value="1"/>
</dbReference>
<keyword evidence="7 9" id="KW-0704">Schiff base</keyword>
<dbReference type="GO" id="GO:0006523">
    <property type="term" value="P:alanine biosynthetic process"/>
    <property type="evidence" value="ECO:0007669"/>
    <property type="project" value="InterPro"/>
</dbReference>
<dbReference type="PIRSF" id="PIRSF006246">
    <property type="entry name" value="Asp_decarbox"/>
    <property type="match status" value="1"/>
</dbReference>
<evidence type="ECO:0000256" key="9">
    <source>
        <dbReference type="HAMAP-Rule" id="MF_00446"/>
    </source>
</evidence>
<evidence type="ECO:0000256" key="7">
    <source>
        <dbReference type="ARBA" id="ARBA00023270"/>
    </source>
</evidence>
<dbReference type="SUPFAM" id="SSF50692">
    <property type="entry name" value="ADC-like"/>
    <property type="match status" value="1"/>
</dbReference>
<evidence type="ECO:0000256" key="2">
    <source>
        <dbReference type="ARBA" id="ARBA00022655"/>
    </source>
</evidence>
<gene>
    <name evidence="9" type="primary">panD</name>
    <name evidence="14" type="ORF">ENR15_03555</name>
</gene>
<evidence type="ECO:0000256" key="3">
    <source>
        <dbReference type="ARBA" id="ARBA00022793"/>
    </source>
</evidence>
<evidence type="ECO:0000256" key="11">
    <source>
        <dbReference type="PIRSR" id="PIRSR006246-2"/>
    </source>
</evidence>
<keyword evidence="4 9" id="KW-0068">Autocatalytic cleavage</keyword>
<comment type="cofactor">
    <cofactor evidence="9 10">
        <name>pyruvate</name>
        <dbReference type="ChEBI" id="CHEBI:15361"/>
    </cofactor>
    <text evidence="9 10">Binds 1 pyruvoyl group covalently per subunit.</text>
</comment>
<name>A0A7C3VQS7_9CYAN</name>
<comment type="subunit">
    <text evidence="9">Heterooctamer of four alpha and four beta subunits.</text>
</comment>
<dbReference type="HAMAP" id="MF_00446">
    <property type="entry name" value="PanD"/>
    <property type="match status" value="1"/>
</dbReference>
<comment type="catalytic activity">
    <reaction evidence="9">
        <text>L-aspartate + H(+) = beta-alanine + CO2</text>
        <dbReference type="Rhea" id="RHEA:19497"/>
        <dbReference type="ChEBI" id="CHEBI:15378"/>
        <dbReference type="ChEBI" id="CHEBI:16526"/>
        <dbReference type="ChEBI" id="CHEBI:29991"/>
        <dbReference type="ChEBI" id="CHEBI:57966"/>
        <dbReference type="EC" id="4.1.1.11"/>
    </reaction>
</comment>
<keyword evidence="3 9" id="KW-0210">Decarboxylase</keyword>
<feature type="modified residue" description="Pyruvic acid (Ser)" evidence="9 12">
    <location>
        <position position="26"/>
    </location>
</feature>
<evidence type="ECO:0000256" key="4">
    <source>
        <dbReference type="ARBA" id="ARBA00022813"/>
    </source>
</evidence>
<keyword evidence="5 9" id="KW-0865">Zymogen</keyword>
<comment type="function">
    <text evidence="9">Catalyzes the pyruvoyl-dependent decarboxylation of aspartate to produce beta-alanine.</text>
</comment>
<dbReference type="PANTHER" id="PTHR21012">
    <property type="entry name" value="ASPARTATE 1-DECARBOXYLASE"/>
    <property type="match status" value="1"/>
</dbReference>
<dbReference type="GO" id="GO:0005829">
    <property type="term" value="C:cytosol"/>
    <property type="evidence" value="ECO:0007669"/>
    <property type="project" value="TreeGrafter"/>
</dbReference>
<accession>A0A7C3VQS7</accession>
<sequence>MSTIRLLHAKLHRVRVTDANIEYVGSVTIDSELLALVGILPLQEVEIWNATNGNRLSTYALPGEPGSGIICINGAAAHLCHAGDIVIIAAFEECDRAEVLRHGHQARVVIPDEQNHCRELLYQNLIPGPNGVEFTNNH</sequence>
<dbReference type="GO" id="GO:0015940">
    <property type="term" value="P:pantothenate biosynthetic process"/>
    <property type="evidence" value="ECO:0007669"/>
    <property type="project" value="UniProtKB-UniRule"/>
</dbReference>
<dbReference type="Gene3D" id="2.40.40.20">
    <property type="match status" value="1"/>
</dbReference>
<proteinExistence type="inferred from homology"/>
<protein>
    <recommendedName>
        <fullName evidence="9">Aspartate 1-decarboxylase</fullName>
        <ecNumber evidence="9">4.1.1.11</ecNumber>
    </recommendedName>
    <alternativeName>
        <fullName evidence="9">Aspartate alpha-decarboxylase</fullName>
    </alternativeName>
    <component>
        <recommendedName>
            <fullName evidence="9">Aspartate 1-decarboxylase beta chain</fullName>
        </recommendedName>
    </component>
    <component>
        <recommendedName>
            <fullName evidence="9">Aspartate 1-decarboxylase alpha chain</fullName>
        </recommendedName>
    </component>
</protein>
<dbReference type="EMBL" id="DSPX01000036">
    <property type="protein sequence ID" value="HGF99754.1"/>
    <property type="molecule type" value="Genomic_DNA"/>
</dbReference>
<comment type="similarity">
    <text evidence="9">Belongs to the PanD family.</text>
</comment>
<comment type="pathway">
    <text evidence="9">Cofactor biosynthesis; (R)-pantothenate biosynthesis; beta-alanine from L-aspartate: step 1/1.</text>
</comment>
<dbReference type="AlphaFoldDB" id="A0A7C3VQS7"/>
<dbReference type="PANTHER" id="PTHR21012:SF0">
    <property type="entry name" value="ASPARTATE 1-DECARBOXYLASE"/>
    <property type="match status" value="1"/>
</dbReference>
<keyword evidence="2 9" id="KW-0566">Pantothenate biosynthesis</keyword>
<keyword evidence="6 9" id="KW-0456">Lyase</keyword>
<evidence type="ECO:0000256" key="13">
    <source>
        <dbReference type="PIRSR" id="PIRSR006246-5"/>
    </source>
</evidence>
<comment type="PTM">
    <text evidence="9 12">Is synthesized initially as an inactive proenzyme, which is activated by self-cleavage at a specific serine bond to produce a beta-subunit with a hydroxyl group at its C-terminus and an alpha-subunit with a pyruvoyl group at its N-terminus.</text>
</comment>
<dbReference type="InterPro" id="IPR009010">
    <property type="entry name" value="Asp_de-COase-like_dom_sf"/>
</dbReference>
<evidence type="ECO:0000313" key="14">
    <source>
        <dbReference type="EMBL" id="HGF99754.1"/>
    </source>
</evidence>
<dbReference type="Pfam" id="PF02261">
    <property type="entry name" value="Asp_decarbox"/>
    <property type="match status" value="1"/>
</dbReference>
<comment type="subcellular location">
    <subcellularLocation>
        <location evidence="9">Cytoplasm</location>
    </subcellularLocation>
</comment>
<feature type="binding site" evidence="9 11">
    <location>
        <position position="58"/>
    </location>
    <ligand>
        <name>substrate</name>
    </ligand>
</feature>
<dbReference type="EC" id="4.1.1.11" evidence="9"/>
<dbReference type="InterPro" id="IPR003190">
    <property type="entry name" value="Asp_decarbox"/>
</dbReference>
<dbReference type="UniPathway" id="UPA00028">
    <property type="reaction ID" value="UER00002"/>
</dbReference>
<evidence type="ECO:0000256" key="8">
    <source>
        <dbReference type="ARBA" id="ARBA00023317"/>
    </source>
</evidence>
<dbReference type="GO" id="GO:0004068">
    <property type="term" value="F:aspartate 1-decarboxylase activity"/>
    <property type="evidence" value="ECO:0007669"/>
    <property type="project" value="UniProtKB-UniRule"/>
</dbReference>
<feature type="chain" id="PRO_5028548446" description="Aspartate 1-decarboxylase alpha chain" evidence="9 13">
    <location>
        <begin position="26"/>
        <end position="138"/>
    </location>
</feature>
<feature type="binding site" evidence="9 11">
    <location>
        <begin position="74"/>
        <end position="76"/>
    </location>
    <ligand>
        <name>substrate</name>
    </ligand>
</feature>
<evidence type="ECO:0000256" key="10">
    <source>
        <dbReference type="PIRSR" id="PIRSR006246-1"/>
    </source>
</evidence>
<feature type="chain" id="PRO_5028548445" description="Aspartate 1-decarboxylase beta chain" evidence="9 13">
    <location>
        <begin position="1"/>
        <end position="25"/>
    </location>
</feature>
<feature type="active site" description="Proton donor" evidence="9 10">
    <location>
        <position position="59"/>
    </location>
</feature>
<dbReference type="NCBIfam" id="TIGR00223">
    <property type="entry name" value="panD"/>
    <property type="match status" value="1"/>
</dbReference>
<comment type="caution">
    <text evidence="14">The sequence shown here is derived from an EMBL/GenBank/DDBJ whole genome shotgun (WGS) entry which is preliminary data.</text>
</comment>
<evidence type="ECO:0000256" key="12">
    <source>
        <dbReference type="PIRSR" id="PIRSR006246-3"/>
    </source>
</evidence>
<keyword evidence="8 9" id="KW-0670">Pyruvate</keyword>
<organism evidence="14">
    <name type="scientific">Planktothricoides sp. SpSt-374</name>
    <dbReference type="NCBI Taxonomy" id="2282167"/>
    <lineage>
        <taxon>Bacteria</taxon>
        <taxon>Bacillati</taxon>
        <taxon>Cyanobacteriota</taxon>
        <taxon>Cyanophyceae</taxon>
        <taxon>Oscillatoriophycideae</taxon>
        <taxon>Oscillatoriales</taxon>
        <taxon>Oscillatoriaceae</taxon>
        <taxon>Planktothricoides</taxon>
    </lineage>
</organism>
<reference evidence="14" key="1">
    <citation type="journal article" date="2020" name="mSystems">
        <title>Genome- and Community-Level Interaction Insights into Carbon Utilization and Element Cycling Functions of Hydrothermarchaeota in Hydrothermal Sediment.</title>
        <authorList>
            <person name="Zhou Z."/>
            <person name="Liu Y."/>
            <person name="Xu W."/>
            <person name="Pan J."/>
            <person name="Luo Z.H."/>
            <person name="Li M."/>
        </authorList>
    </citation>
    <scope>NUCLEOTIDE SEQUENCE [LARGE SCALE GENOMIC DNA]</scope>
    <source>
        <strain evidence="14">SpSt-374</strain>
    </source>
</reference>
<evidence type="ECO:0000256" key="5">
    <source>
        <dbReference type="ARBA" id="ARBA00023145"/>
    </source>
</evidence>
<keyword evidence="1 9" id="KW-0963">Cytoplasm</keyword>
<evidence type="ECO:0000256" key="6">
    <source>
        <dbReference type="ARBA" id="ARBA00023239"/>
    </source>
</evidence>